<proteinExistence type="predicted"/>
<feature type="compositionally biased region" description="Polar residues" evidence="1">
    <location>
        <begin position="1"/>
        <end position="12"/>
    </location>
</feature>
<dbReference type="Proteomes" id="UP000070444">
    <property type="component" value="Unassembled WGS sequence"/>
</dbReference>
<feature type="compositionally biased region" description="Low complexity" evidence="1">
    <location>
        <begin position="348"/>
        <end position="360"/>
    </location>
</feature>
<evidence type="ECO:0000256" key="1">
    <source>
        <dbReference type="SAM" id="MobiDB-lite"/>
    </source>
</evidence>
<dbReference type="Pfam" id="PF09429">
    <property type="entry name" value="Wbp11"/>
    <property type="match status" value="1"/>
</dbReference>
<dbReference type="OrthoDB" id="205569at2759"/>
<feature type="region of interest" description="Disordered" evidence="1">
    <location>
        <begin position="337"/>
        <end position="412"/>
    </location>
</feature>
<feature type="domain" description="Wbp11/ELF5/Saf1 N-terminal" evidence="2">
    <location>
        <begin position="9"/>
        <end position="77"/>
    </location>
</feature>
<gene>
    <name evidence="3" type="ORF">CONCODRAFT_121414</name>
</gene>
<name>A0A137PDI9_CONC2</name>
<dbReference type="STRING" id="796925.A0A137PDI9"/>
<keyword evidence="4" id="KW-1185">Reference proteome</keyword>
<accession>A0A137PDI9</accession>
<feature type="region of interest" description="Disordered" evidence="1">
    <location>
        <begin position="86"/>
        <end position="301"/>
    </location>
</feature>
<evidence type="ECO:0000313" key="4">
    <source>
        <dbReference type="Proteomes" id="UP000070444"/>
    </source>
</evidence>
<feature type="compositionally biased region" description="Polar residues" evidence="1">
    <location>
        <begin position="273"/>
        <end position="293"/>
    </location>
</feature>
<organism evidence="3 4">
    <name type="scientific">Conidiobolus coronatus (strain ATCC 28846 / CBS 209.66 / NRRL 28638)</name>
    <name type="common">Delacroixia coronata</name>
    <dbReference type="NCBI Taxonomy" id="796925"/>
    <lineage>
        <taxon>Eukaryota</taxon>
        <taxon>Fungi</taxon>
        <taxon>Fungi incertae sedis</taxon>
        <taxon>Zoopagomycota</taxon>
        <taxon>Entomophthoromycotina</taxon>
        <taxon>Entomophthoromycetes</taxon>
        <taxon>Entomophthorales</taxon>
        <taxon>Ancylistaceae</taxon>
        <taxon>Conidiobolus</taxon>
    </lineage>
</organism>
<reference evidence="3 4" key="1">
    <citation type="journal article" date="2015" name="Genome Biol. Evol.">
        <title>Phylogenomic analyses indicate that early fungi evolved digesting cell walls of algal ancestors of land plants.</title>
        <authorList>
            <person name="Chang Y."/>
            <person name="Wang S."/>
            <person name="Sekimoto S."/>
            <person name="Aerts A.L."/>
            <person name="Choi C."/>
            <person name="Clum A."/>
            <person name="LaButti K.M."/>
            <person name="Lindquist E.A."/>
            <person name="Yee Ngan C."/>
            <person name="Ohm R.A."/>
            <person name="Salamov A.A."/>
            <person name="Grigoriev I.V."/>
            <person name="Spatafora J.W."/>
            <person name="Berbee M.L."/>
        </authorList>
    </citation>
    <scope>NUCLEOTIDE SEQUENCE [LARGE SCALE GENOMIC DNA]</scope>
    <source>
        <strain evidence="3 4">NRRL 28638</strain>
    </source>
</reference>
<feature type="compositionally biased region" description="Acidic residues" evidence="1">
    <location>
        <begin position="136"/>
        <end position="151"/>
    </location>
</feature>
<dbReference type="GO" id="GO:0006396">
    <property type="term" value="P:RNA processing"/>
    <property type="evidence" value="ECO:0007669"/>
    <property type="project" value="InterPro"/>
</dbReference>
<feature type="compositionally biased region" description="Basic and acidic residues" evidence="1">
    <location>
        <begin position="152"/>
        <end position="172"/>
    </location>
</feature>
<protein>
    <recommendedName>
        <fullName evidence="2">Wbp11/ELF5/Saf1 N-terminal domain-containing protein</fullName>
    </recommendedName>
</protein>
<feature type="compositionally biased region" description="Pro residues" evidence="1">
    <location>
        <begin position="188"/>
        <end position="197"/>
    </location>
</feature>
<dbReference type="EMBL" id="KQ964442">
    <property type="protein sequence ID" value="KXN73032.1"/>
    <property type="molecule type" value="Genomic_DNA"/>
</dbReference>
<dbReference type="InterPro" id="IPR019007">
    <property type="entry name" value="Wbp11/ELF5/Saf1_N"/>
</dbReference>
<feature type="compositionally biased region" description="Acidic residues" evidence="1">
    <location>
        <begin position="111"/>
        <end position="121"/>
    </location>
</feature>
<feature type="compositionally biased region" description="Low complexity" evidence="1">
    <location>
        <begin position="238"/>
        <end position="252"/>
    </location>
</feature>
<dbReference type="OMA" id="QRERNCE"/>
<feature type="compositionally biased region" description="Polar residues" evidence="1">
    <location>
        <begin position="388"/>
        <end position="404"/>
    </location>
</feature>
<feature type="compositionally biased region" description="Pro residues" evidence="1">
    <location>
        <begin position="227"/>
        <end position="237"/>
    </location>
</feature>
<evidence type="ECO:0000313" key="3">
    <source>
        <dbReference type="EMBL" id="KXN73032.1"/>
    </source>
</evidence>
<feature type="region of interest" description="Disordered" evidence="1">
    <location>
        <begin position="1"/>
        <end position="39"/>
    </location>
</feature>
<dbReference type="AlphaFoldDB" id="A0A137PDI9"/>
<feature type="compositionally biased region" description="Pro residues" evidence="1">
    <location>
        <begin position="253"/>
        <end position="270"/>
    </location>
</feature>
<evidence type="ECO:0000259" key="2">
    <source>
        <dbReference type="Pfam" id="PF09429"/>
    </source>
</evidence>
<sequence>MAKGKNNLSANPMDSFRKNQKKKDKNKTKEAKIQNKNEQLLTTDLKKFDMLVGKYRKLEREGQLDDTGKAKLEQVLKNRQKAIELKREKGLLKKGSGSASVTNLGHLGDAGDADDDEEQYEDYGQNSLGDHYLEELSSDDSESGDEDDESDHLDIEIEGEGKLSTVSKDKVESILPSTTKQSDKFSLPPLPSGPPPISAKIIPNPVPLPPKVQSKSKSKSSQKANPPFIPPHQPHMRPPYYGNNPQNPNQMHRPPPPPYRPTFQPRPAPPSALESSHYSSAPQLNNNPATQPKSALEVLAKQDSDTAKEALVVAAEPKLRDLKKDLVAMVPATLKRKNMASKATVSQSITNTPLTTSSSSAPLKAFKPTINAAPTFSDDEDEDEAKLSASSKPSIPAQNSTQSKTQKEYEEFLKQMEGLL</sequence>